<evidence type="ECO:0000313" key="7">
    <source>
        <dbReference type="EMBL" id="OEJ74034.1"/>
    </source>
</evidence>
<organism evidence="7">
    <name type="scientific">Desertifilum tharense IPPAS B-1220</name>
    <dbReference type="NCBI Taxonomy" id="1781255"/>
    <lineage>
        <taxon>Bacteria</taxon>
        <taxon>Bacillati</taxon>
        <taxon>Cyanobacteriota</taxon>
        <taxon>Cyanophyceae</taxon>
        <taxon>Desertifilales</taxon>
        <taxon>Desertifilaceae</taxon>
        <taxon>Desertifilum</taxon>
    </lineage>
</organism>
<evidence type="ECO:0000256" key="4">
    <source>
        <dbReference type="RuleBase" id="RU003719"/>
    </source>
</evidence>
<reference evidence="7" key="1">
    <citation type="submission" date="2016-09" db="EMBL/GenBank/DDBJ databases">
        <title>Draft genome of thermotolerant cyanobacterium Desertifilum sp. strain IPPAS B-1220.</title>
        <authorList>
            <person name="Sinetova M.A."/>
            <person name="Bolakhan K."/>
            <person name="Zayadan B.K."/>
            <person name="Mironov K.S."/>
            <person name="Ustinova V."/>
            <person name="Kupriyanova E.V."/>
            <person name="Sidorov R.A."/>
            <person name="Skrypnik A.N."/>
            <person name="Gogoleva N.E."/>
            <person name="Gogolev Y.V."/>
            <person name="Los D.A."/>
        </authorList>
    </citation>
    <scope>NUCLEOTIDE SEQUENCE [LARGE SCALE GENOMIC DNA]</scope>
    <source>
        <strain evidence="7">IPPAS B-1220</strain>
    </source>
</reference>
<name>A0A1E5QHF4_9CYAN</name>
<dbReference type="RefSeq" id="WP_069968329.1">
    <property type="nucleotide sequence ID" value="NZ_CM124774.1"/>
</dbReference>
<dbReference type="InterPro" id="IPR050418">
    <property type="entry name" value="D-iso_2-hydroxyacid_DH_PdxB"/>
</dbReference>
<dbReference type="PROSITE" id="PS00671">
    <property type="entry name" value="D_2_HYDROXYACID_DH_3"/>
    <property type="match status" value="1"/>
</dbReference>
<dbReference type="GO" id="GO:0051287">
    <property type="term" value="F:NAD binding"/>
    <property type="evidence" value="ECO:0007669"/>
    <property type="project" value="InterPro"/>
</dbReference>
<dbReference type="InterPro" id="IPR006139">
    <property type="entry name" value="D-isomer_2_OHA_DH_cat_dom"/>
</dbReference>
<evidence type="ECO:0008006" key="8">
    <source>
        <dbReference type="Google" id="ProtNLM"/>
    </source>
</evidence>
<dbReference type="SUPFAM" id="SSF52283">
    <property type="entry name" value="Formate/glycerate dehydrogenase catalytic domain-like"/>
    <property type="match status" value="1"/>
</dbReference>
<dbReference type="InterPro" id="IPR036291">
    <property type="entry name" value="NAD(P)-bd_dom_sf"/>
</dbReference>
<proteinExistence type="inferred from homology"/>
<feature type="domain" description="D-isomer specific 2-hydroxyacid dehydrogenase catalytic" evidence="5">
    <location>
        <begin position="21"/>
        <end position="308"/>
    </location>
</feature>
<gene>
    <name evidence="7" type="ORF">BH720_16540</name>
</gene>
<dbReference type="Pfam" id="PF02826">
    <property type="entry name" value="2-Hacid_dh_C"/>
    <property type="match status" value="1"/>
</dbReference>
<dbReference type="InterPro" id="IPR006140">
    <property type="entry name" value="D-isomer_DH_NAD-bd"/>
</dbReference>
<dbReference type="STRING" id="1781255.BH720_16540"/>
<dbReference type="GO" id="GO:0047545">
    <property type="term" value="F:(S)-2-hydroxyglutarate dehydrogenase activity"/>
    <property type="evidence" value="ECO:0007669"/>
    <property type="project" value="UniProtKB-ARBA"/>
</dbReference>
<accession>A0A1E5QHF4</accession>
<feature type="domain" description="D-isomer specific 2-hydroxyacid dehydrogenase NAD-binding" evidence="6">
    <location>
        <begin position="107"/>
        <end position="277"/>
    </location>
</feature>
<dbReference type="PANTHER" id="PTHR43761:SF1">
    <property type="entry name" value="D-ISOMER SPECIFIC 2-HYDROXYACID DEHYDROGENASE CATALYTIC DOMAIN-CONTAINING PROTEIN-RELATED"/>
    <property type="match status" value="1"/>
</dbReference>
<dbReference type="EMBL" id="MJGC01000074">
    <property type="protein sequence ID" value="OEJ74034.1"/>
    <property type="molecule type" value="Genomic_DNA"/>
</dbReference>
<protein>
    <recommendedName>
        <fullName evidence="8">Hydroxyacid dehydrogenase</fullName>
    </recommendedName>
</protein>
<evidence type="ECO:0000256" key="1">
    <source>
        <dbReference type="ARBA" id="ARBA00005854"/>
    </source>
</evidence>
<evidence type="ECO:0000256" key="2">
    <source>
        <dbReference type="ARBA" id="ARBA00023002"/>
    </source>
</evidence>
<dbReference type="Gene3D" id="3.40.50.720">
    <property type="entry name" value="NAD(P)-binding Rossmann-like Domain"/>
    <property type="match status" value="2"/>
</dbReference>
<evidence type="ECO:0000259" key="5">
    <source>
        <dbReference type="Pfam" id="PF00389"/>
    </source>
</evidence>
<sequence>MKIVLPDYIYIPDAAYQQIERLGDVTLYPDIPDSEEEVIQRIAGAEIITAAWVEINANVIQKTPSLKYIVVPGVGYDAVDVKAASQAGIRVLNCPTHNSDAVAEYTLGLILALTKKLFPAHRSLQAGNWQTLDFVGTELSGKKLVLIGYGNIGKRVEKLAQAFGMEVSHTHSQTPSEELDKQIAFADILSLHLPATPQTHHLLDARRLSLMKPSAYLINTARGAVIEQTALLKMLQEKRIAGAALDVFENEPVGTQPNANIQALANLENAIATPHIAYNTEEAGIKLGEELIANLQSCLQQQPINVVNPTKP</sequence>
<comment type="similarity">
    <text evidence="1 4">Belongs to the D-isomer specific 2-hydroxyacid dehydrogenase family.</text>
</comment>
<dbReference type="FunFam" id="3.40.50.720:FF:000041">
    <property type="entry name" value="D-3-phosphoglycerate dehydrogenase"/>
    <property type="match status" value="1"/>
</dbReference>
<dbReference type="PANTHER" id="PTHR43761">
    <property type="entry name" value="D-ISOMER SPECIFIC 2-HYDROXYACID DEHYDROGENASE FAMILY PROTEIN (AFU_ORTHOLOGUE AFUA_1G13630)"/>
    <property type="match status" value="1"/>
</dbReference>
<keyword evidence="3" id="KW-0520">NAD</keyword>
<keyword evidence="2 4" id="KW-0560">Oxidoreductase</keyword>
<evidence type="ECO:0000259" key="6">
    <source>
        <dbReference type="Pfam" id="PF02826"/>
    </source>
</evidence>
<dbReference type="InterPro" id="IPR029753">
    <property type="entry name" value="D-isomer_DH_CS"/>
</dbReference>
<dbReference type="SUPFAM" id="SSF51735">
    <property type="entry name" value="NAD(P)-binding Rossmann-fold domains"/>
    <property type="match status" value="1"/>
</dbReference>
<evidence type="ECO:0000256" key="3">
    <source>
        <dbReference type="ARBA" id="ARBA00023027"/>
    </source>
</evidence>
<dbReference type="GO" id="GO:0006564">
    <property type="term" value="P:L-serine biosynthetic process"/>
    <property type="evidence" value="ECO:0007669"/>
    <property type="project" value="UniProtKB-ARBA"/>
</dbReference>
<dbReference type="GO" id="GO:0004617">
    <property type="term" value="F:phosphoglycerate dehydrogenase activity"/>
    <property type="evidence" value="ECO:0007669"/>
    <property type="project" value="UniProtKB-ARBA"/>
</dbReference>
<comment type="caution">
    <text evidence="7">The sequence shown here is derived from an EMBL/GenBank/DDBJ whole genome shotgun (WGS) entry which is preliminary data.</text>
</comment>
<dbReference type="OrthoDB" id="9805416at2"/>
<dbReference type="AlphaFoldDB" id="A0A1E5QHF4"/>
<dbReference type="Pfam" id="PF00389">
    <property type="entry name" value="2-Hacid_dh"/>
    <property type="match status" value="1"/>
</dbReference>